<dbReference type="GO" id="GO:0006397">
    <property type="term" value="P:mRNA processing"/>
    <property type="evidence" value="ECO:0007669"/>
    <property type="project" value="InterPro"/>
</dbReference>
<feature type="region of interest" description="Disordered" evidence="5">
    <location>
        <begin position="1298"/>
        <end position="1674"/>
    </location>
</feature>
<dbReference type="InterPro" id="IPR040007">
    <property type="entry name" value="Tho2"/>
</dbReference>
<evidence type="ECO:0000256" key="3">
    <source>
        <dbReference type="ARBA" id="ARBA00019596"/>
    </source>
</evidence>
<dbReference type="InterPro" id="IPR021418">
    <property type="entry name" value="THO_THOC2_C"/>
</dbReference>
<protein>
    <recommendedName>
        <fullName evidence="3">THO complex subunit 2</fullName>
    </recommendedName>
</protein>
<feature type="compositionally biased region" description="Low complexity" evidence="5">
    <location>
        <begin position="1368"/>
        <end position="1377"/>
    </location>
</feature>
<dbReference type="EMBL" id="JAAECE010000007">
    <property type="protein sequence ID" value="KAF1798380.1"/>
    <property type="molecule type" value="Genomic_DNA"/>
</dbReference>
<feature type="compositionally biased region" description="Basic and acidic residues" evidence="5">
    <location>
        <begin position="387"/>
        <end position="398"/>
    </location>
</feature>
<dbReference type="InterPro" id="IPR021726">
    <property type="entry name" value="THO_THOC2_N"/>
</dbReference>
<dbReference type="Proteomes" id="UP000469890">
    <property type="component" value="Unassembled WGS sequence"/>
</dbReference>
<feature type="compositionally biased region" description="Low complexity" evidence="5">
    <location>
        <begin position="1312"/>
        <end position="1327"/>
    </location>
</feature>
<dbReference type="InterPro" id="IPR032302">
    <property type="entry name" value="THOC2_N"/>
</dbReference>
<evidence type="ECO:0000313" key="9">
    <source>
        <dbReference type="EMBL" id="KAF1798380.1"/>
    </source>
</evidence>
<dbReference type="Pfam" id="PF11262">
    <property type="entry name" value="Tho2"/>
    <property type="match status" value="1"/>
</dbReference>
<feature type="compositionally biased region" description="Low complexity" evidence="5">
    <location>
        <begin position="1525"/>
        <end position="1546"/>
    </location>
</feature>
<dbReference type="PANTHER" id="PTHR21597:SF0">
    <property type="entry name" value="THO COMPLEX SUBUNIT 2"/>
    <property type="match status" value="1"/>
</dbReference>
<accession>A0A8H4EYN3</accession>
<evidence type="ECO:0000259" key="6">
    <source>
        <dbReference type="Pfam" id="PF11262"/>
    </source>
</evidence>
<keyword evidence="4" id="KW-0539">Nucleus</keyword>
<reference evidence="9 10" key="1">
    <citation type="submission" date="2019-09" db="EMBL/GenBank/DDBJ databases">
        <authorList>
            <consortium name="DOE Joint Genome Institute"/>
            <person name="Mondo S.J."/>
            <person name="Navarro-Mendoza M.I."/>
            <person name="Perez-Arques C."/>
            <person name="Panchal S."/>
            <person name="Nicolas F.E."/>
            <person name="Ganguly P."/>
            <person name="Pangilinan J."/>
            <person name="Grigoriev I."/>
            <person name="Heitman J."/>
            <person name="Sanya K."/>
            <person name="Garre V."/>
        </authorList>
    </citation>
    <scope>NUCLEOTIDE SEQUENCE [LARGE SCALE GENOMIC DNA]</scope>
    <source>
        <strain evidence="9 10">MU402</strain>
    </source>
</reference>
<dbReference type="GO" id="GO:0003729">
    <property type="term" value="F:mRNA binding"/>
    <property type="evidence" value="ECO:0007669"/>
    <property type="project" value="TreeGrafter"/>
</dbReference>
<gene>
    <name evidence="9" type="ORF">FB192DRAFT_1391238</name>
</gene>
<feature type="compositionally biased region" description="Polar residues" evidence="5">
    <location>
        <begin position="1446"/>
        <end position="1462"/>
    </location>
</feature>
<sequence length="1674" mass="191110">MAEVDKLEDAIPSELPFEQEYNIQKAAAPLYKNSDVFRLNIVKSCREVFYGQRSTANFVKLASALILDKDDDFKQHQLPIKTYYFNSIKSYENLWDEIFEVKKANEDRQHAPDPENIRKYKLYTTRLVNIIKGLVDSGAISIGECKQNFHSGLLFECGYVPNHRLFDRRLVRLNTALLYKQDKYNLSREASEGYASLFNDLTTASIDNERDIKGKLVATPLDRIPLFLEIITAHMGEFHLDPNRVLDIILDFFIRQLMVNYNFWVELIKQTDWIEKVKNEQGETTYKPSSNMGQLFGFRFYNYHMEKVAAPKELYLSIAILLKNNLLLLGDLIPYLYPTEAEMEEAKKQYNANMNREITTNSGGALALYGALGEEGATQKMGQRPPSNEDEHNDTEEIKTKYSANDVVELTRALISIGDLKNVETIWAHYEKLFDLHPELAHDIYRLCKVMLQPAYDAFVSDKIKKRVNILKERAQQSRMKSALTSLDNLNPSIPDAIPTKRVLVLDALLDGTEDLVKKERYVFFFKEWRQDLPLCTQAEHLTSRFLPLMRLAGYRTYLATDLLQTLNYILEGIIESNANVPNGRLHCTNMLREVVLPSISFSEHNPGTIADAWEVCCRLTFQERYALYGEWFNDFYKKNVETKLLKAHTEREIKDIMRRVAKNDVRRSGRDLGKLAHSNPTIVFNIMLDQIQQMDNLATLIPDACRYLGDCAYDVLGYVLTEKWTGSQGAGKMVKKKEKDDGMPATWLRSLAVFTGMVFKKQSIDVAPLLRYVAARLRYPDSVPDLILLNEFVTKLGGIEILGSATTDDQVIAAGCADSVKSEAFLAVDVENRRANRRVLERLKESLRRNNVGLEILILTVFLEESVLIESGVPASDRSARLDRVHQAQSQYFQLFTELFEGEEYAALMPNVDVLVKEYGLPMNVALRFNRPKMQLKIKNSMDVPVVEGHVWEPFQALTQAVPDLMNNPSWINIFPAEFYIIFWQLSNYDIFCPESQYENAMKIQTEIIRQCKDPRSQLCLTNRPNTVTKKERQAESTLEAIKKDLQQHKAHVAKVMSVLEESKKRWFPNLNQRTAQIASILQHCFLPRSRQSEMDAAFCYEFTMLMHRLNVPQFSSLTLFDKLFSDITPCFIAFTEYETTIYARYIFKALSKMQAWHNDEKLYVKEAHDVVGFQKNWSAVPTPVEKEDLLSFNDFQRVLNRWHIKCTASIAQALKSGEQHVMKNAFLVLRQFIPCYPAVVDHGNIIVSIVTKLAEEESRGNLKVLARSYLGLIKNYREKWVSKNKFLNLEEPAPPVEIRIAPPPPPPSTSSPSTTNTTQAASSSTETKDKASNSPSTSRRNETTSSSANSTSRSDDASRKRDSSESKPSTSSRTDSPSRRSDDKSSKRTESSERKRSRDREPSSNGRSEKVPRVDESSSDRRHYRTPTSSSTSRRTSPRETKDSSSSGRMHTPLRSSNESGRSREVTRDSSARESSRNGISSRENGARESSSRDAAPASTSRDADRDGRKDSSAPVPRGRGASSISHSTTNTTTTNTTTSSSSSRIDDRLNRPSSSSSSSRNQTEASSSSRRDDRPTSVNNASSSSSSTSGGRTVSIGSKRPAESDRDRERDKRRDIRDDRVRLERRPDDRSGGRGAEDRRRDDRRVDDRRLDDRRVDDRRERDRHDRRRRH</sequence>
<dbReference type="Pfam" id="PF11732">
    <property type="entry name" value="Thoc2"/>
    <property type="match status" value="1"/>
</dbReference>
<feature type="domain" description="THO complex subunit 2 N-terminal" evidence="8">
    <location>
        <begin position="128"/>
        <end position="671"/>
    </location>
</feature>
<evidence type="ECO:0000313" key="10">
    <source>
        <dbReference type="Proteomes" id="UP000469890"/>
    </source>
</evidence>
<evidence type="ECO:0000256" key="4">
    <source>
        <dbReference type="ARBA" id="ARBA00023242"/>
    </source>
</evidence>
<feature type="compositionally biased region" description="Low complexity" evidence="5">
    <location>
        <begin position="1556"/>
        <end position="1571"/>
    </location>
</feature>
<feature type="compositionally biased region" description="Basic and acidic residues" evidence="5">
    <location>
        <begin position="1463"/>
        <end position="1478"/>
    </location>
</feature>
<evidence type="ECO:0000259" key="8">
    <source>
        <dbReference type="Pfam" id="PF16134"/>
    </source>
</evidence>
<evidence type="ECO:0000259" key="7">
    <source>
        <dbReference type="Pfam" id="PF11732"/>
    </source>
</evidence>
<evidence type="ECO:0000256" key="1">
    <source>
        <dbReference type="ARBA" id="ARBA00004123"/>
    </source>
</evidence>
<dbReference type="GO" id="GO:0000445">
    <property type="term" value="C:THO complex part of transcription export complex"/>
    <property type="evidence" value="ECO:0007669"/>
    <property type="project" value="TreeGrafter"/>
</dbReference>
<feature type="region of interest" description="Disordered" evidence="5">
    <location>
        <begin position="377"/>
        <end position="398"/>
    </location>
</feature>
<feature type="domain" description="THO complex subunitTHOC2 C-terminal" evidence="6">
    <location>
        <begin position="976"/>
        <end position="1274"/>
    </location>
</feature>
<feature type="compositionally biased region" description="Low complexity" evidence="5">
    <location>
        <begin position="1334"/>
        <end position="1354"/>
    </location>
</feature>
<dbReference type="GO" id="GO:0006406">
    <property type="term" value="P:mRNA export from nucleus"/>
    <property type="evidence" value="ECO:0007669"/>
    <property type="project" value="InterPro"/>
</dbReference>
<organism evidence="9 10">
    <name type="scientific">Mucor circinelloides f. lusitanicus</name>
    <name type="common">Mucor racemosus var. lusitanicus</name>
    <dbReference type="NCBI Taxonomy" id="29924"/>
    <lineage>
        <taxon>Eukaryota</taxon>
        <taxon>Fungi</taxon>
        <taxon>Fungi incertae sedis</taxon>
        <taxon>Mucoromycota</taxon>
        <taxon>Mucoromycotina</taxon>
        <taxon>Mucoromycetes</taxon>
        <taxon>Mucorales</taxon>
        <taxon>Mucorineae</taxon>
        <taxon>Mucoraceae</taxon>
        <taxon>Mucor</taxon>
    </lineage>
</organism>
<comment type="caution">
    <text evidence="9">The sequence shown here is derived from an EMBL/GenBank/DDBJ whole genome shotgun (WGS) entry which is preliminary data.</text>
</comment>
<feature type="compositionally biased region" description="Low complexity" evidence="5">
    <location>
        <begin position="1428"/>
        <end position="1437"/>
    </location>
</feature>
<feature type="compositionally biased region" description="Basic and acidic residues" evidence="5">
    <location>
        <begin position="1378"/>
        <end position="1423"/>
    </location>
</feature>
<dbReference type="Pfam" id="PF16134">
    <property type="entry name" value="THOC2_N"/>
    <property type="match status" value="1"/>
</dbReference>
<feature type="compositionally biased region" description="Basic and acidic residues" evidence="5">
    <location>
        <begin position="1504"/>
        <end position="1514"/>
    </location>
</feature>
<evidence type="ECO:0000256" key="2">
    <source>
        <dbReference type="ARBA" id="ARBA00007857"/>
    </source>
</evidence>
<comment type="similarity">
    <text evidence="2">Belongs to the THOC2 family.</text>
</comment>
<feature type="domain" description="THO complex subunitTHOC2 N-terminal" evidence="7">
    <location>
        <begin position="673"/>
        <end position="753"/>
    </location>
</feature>
<feature type="compositionally biased region" description="Basic and acidic residues" evidence="5">
    <location>
        <begin position="1355"/>
        <end position="1367"/>
    </location>
</feature>
<evidence type="ECO:0000256" key="5">
    <source>
        <dbReference type="SAM" id="MobiDB-lite"/>
    </source>
</evidence>
<feature type="compositionally biased region" description="Basic and acidic residues" evidence="5">
    <location>
        <begin position="1603"/>
        <end position="1667"/>
    </location>
</feature>
<dbReference type="PANTHER" id="PTHR21597">
    <property type="entry name" value="THO2 PROTEIN"/>
    <property type="match status" value="1"/>
</dbReference>
<name>A0A8H4EYN3_MUCCL</name>
<comment type="subcellular location">
    <subcellularLocation>
        <location evidence="1">Nucleus</location>
    </subcellularLocation>
</comment>
<feature type="compositionally biased region" description="Low complexity" evidence="5">
    <location>
        <begin position="1579"/>
        <end position="1601"/>
    </location>
</feature>
<proteinExistence type="inferred from homology"/>